<dbReference type="Proteomes" id="UP000266677">
    <property type="component" value="Unassembled WGS sequence"/>
</dbReference>
<dbReference type="EMBL" id="QZFU01000013">
    <property type="protein sequence ID" value="RJO78368.1"/>
    <property type="molecule type" value="Genomic_DNA"/>
</dbReference>
<evidence type="ECO:0000313" key="2">
    <source>
        <dbReference type="EMBL" id="RJO78368.1"/>
    </source>
</evidence>
<comment type="caution">
    <text evidence="2">The sequence shown here is derived from an EMBL/GenBank/DDBJ whole genome shotgun (WGS) entry which is preliminary data.</text>
</comment>
<dbReference type="OrthoDB" id="5513277at2"/>
<dbReference type="Gene3D" id="3.40.50.1820">
    <property type="entry name" value="alpha/beta hydrolase"/>
    <property type="match status" value="1"/>
</dbReference>
<dbReference type="SUPFAM" id="SSF53474">
    <property type="entry name" value="alpha/beta-Hydrolases"/>
    <property type="match status" value="1"/>
</dbReference>
<reference evidence="2 3" key="1">
    <citation type="submission" date="2018-09" db="EMBL/GenBank/DDBJ databases">
        <title>YIM PH21274 draft genome.</title>
        <authorList>
            <person name="Miao C."/>
        </authorList>
    </citation>
    <scope>NUCLEOTIDE SEQUENCE [LARGE SCALE GENOMIC DNA]</scope>
    <source>
        <strain evidence="2 3">YIM PH 21724</strain>
    </source>
</reference>
<dbReference type="InterPro" id="IPR000073">
    <property type="entry name" value="AB_hydrolase_1"/>
</dbReference>
<dbReference type="PANTHER" id="PTHR43798">
    <property type="entry name" value="MONOACYLGLYCEROL LIPASE"/>
    <property type="match status" value="1"/>
</dbReference>
<sequence length="303" mass="32358">MSELPEFAPIAPQPKGIGCFADAAGRARFAAAYRAGMTRLPPVDATRVVETSFGSVTAYRFGPPAAEPILLLSGRRASTPMWAANIASLRRIGTVWSMDSIGEPGASAQTRAITDPRDQATWLDEAIGQLDCERAHLLAVSIGGWLATQCLLHRPDRIASATLLDPAMTFAPISWKMIVVSLGSVLPGMPQALRHRLLGWLSGGVPVDDSIPEARLIASGMRDFRQHLPFPRPPAPDRLAAITTPLLVILAGASIVHDPARAAERARLVPDAQVEVWPGRSHAINGEAPEEITARVGEFLSGL</sequence>
<organism evidence="2 3">
    <name type="scientific">Nocardia panacis</name>
    <dbReference type="NCBI Taxonomy" id="2340916"/>
    <lineage>
        <taxon>Bacteria</taxon>
        <taxon>Bacillati</taxon>
        <taxon>Actinomycetota</taxon>
        <taxon>Actinomycetes</taxon>
        <taxon>Mycobacteriales</taxon>
        <taxon>Nocardiaceae</taxon>
        <taxon>Nocardia</taxon>
    </lineage>
</organism>
<dbReference type="PANTHER" id="PTHR43798:SF33">
    <property type="entry name" value="HYDROLASE, PUTATIVE (AFU_ORTHOLOGUE AFUA_2G14860)-RELATED"/>
    <property type="match status" value="1"/>
</dbReference>
<proteinExistence type="predicted"/>
<feature type="domain" description="AB hydrolase-1" evidence="1">
    <location>
        <begin position="68"/>
        <end position="173"/>
    </location>
</feature>
<keyword evidence="2" id="KW-0378">Hydrolase</keyword>
<keyword evidence="3" id="KW-1185">Reference proteome</keyword>
<protein>
    <submittedName>
        <fullName evidence="2">Alpha/beta hydrolase</fullName>
    </submittedName>
</protein>
<dbReference type="InterPro" id="IPR050266">
    <property type="entry name" value="AB_hydrolase_sf"/>
</dbReference>
<dbReference type="AlphaFoldDB" id="A0A3A4K1Q9"/>
<dbReference type="RefSeq" id="WP_120038682.1">
    <property type="nucleotide sequence ID" value="NZ_QZFU01000013.1"/>
</dbReference>
<gene>
    <name evidence="2" type="ORF">D5S18_05540</name>
</gene>
<dbReference type="GO" id="GO:0016020">
    <property type="term" value="C:membrane"/>
    <property type="evidence" value="ECO:0007669"/>
    <property type="project" value="TreeGrafter"/>
</dbReference>
<accession>A0A3A4K1Q9</accession>
<evidence type="ECO:0000259" key="1">
    <source>
        <dbReference type="Pfam" id="PF00561"/>
    </source>
</evidence>
<dbReference type="InterPro" id="IPR029058">
    <property type="entry name" value="AB_hydrolase_fold"/>
</dbReference>
<dbReference type="Pfam" id="PF00561">
    <property type="entry name" value="Abhydrolase_1"/>
    <property type="match status" value="1"/>
</dbReference>
<evidence type="ECO:0000313" key="3">
    <source>
        <dbReference type="Proteomes" id="UP000266677"/>
    </source>
</evidence>
<name>A0A3A4K1Q9_9NOCA</name>
<dbReference type="GO" id="GO:0016787">
    <property type="term" value="F:hydrolase activity"/>
    <property type="evidence" value="ECO:0007669"/>
    <property type="project" value="UniProtKB-KW"/>
</dbReference>